<dbReference type="RefSeq" id="WP_098503303.1">
    <property type="nucleotide sequence ID" value="NZ_PDJQ01000001.1"/>
</dbReference>
<evidence type="ECO:0000256" key="5">
    <source>
        <dbReference type="ARBA" id="ARBA00022857"/>
    </source>
</evidence>
<proteinExistence type="inferred from homology"/>
<evidence type="ECO:0000313" key="9">
    <source>
        <dbReference type="Proteomes" id="UP000223071"/>
    </source>
</evidence>
<dbReference type="Gene3D" id="3.50.50.60">
    <property type="entry name" value="FAD/NAD(P)-binding domain"/>
    <property type="match status" value="2"/>
</dbReference>
<organism evidence="8 9">
    <name type="scientific">Tepidiforma thermophila (strain KCTC 52669 / CGMCC 1.13589 / G233)</name>
    <dbReference type="NCBI Taxonomy" id="2761530"/>
    <lineage>
        <taxon>Bacteria</taxon>
        <taxon>Bacillati</taxon>
        <taxon>Chloroflexota</taxon>
        <taxon>Tepidiformia</taxon>
        <taxon>Tepidiformales</taxon>
        <taxon>Tepidiformaceae</taxon>
        <taxon>Tepidiforma</taxon>
    </lineage>
</organism>
<dbReference type="InterPro" id="IPR050775">
    <property type="entry name" value="FAD-binding_Monooxygenases"/>
</dbReference>
<dbReference type="PRINTS" id="PR00469">
    <property type="entry name" value="PNDRDTASEII"/>
</dbReference>
<dbReference type="Proteomes" id="UP000223071">
    <property type="component" value="Unassembled WGS sequence"/>
</dbReference>
<dbReference type="AlphaFoldDB" id="A0A2A9HFE7"/>
<evidence type="ECO:0000256" key="1">
    <source>
        <dbReference type="ARBA" id="ARBA00001974"/>
    </source>
</evidence>
<dbReference type="InterPro" id="IPR036188">
    <property type="entry name" value="FAD/NAD-bd_sf"/>
</dbReference>
<keyword evidence="9" id="KW-1185">Reference proteome</keyword>
<reference evidence="8 9" key="1">
    <citation type="submission" date="2017-09" db="EMBL/GenBank/DDBJ databases">
        <title>Sequencing the genomes of two abundant thermophiles in Great Basin hot springs: Thermocrinis jamiesonii and novel Chloroflexi Thermoflexus hugenholtzii.</title>
        <authorList>
            <person name="Hedlund B."/>
        </authorList>
    </citation>
    <scope>NUCLEOTIDE SEQUENCE [LARGE SCALE GENOMIC DNA]</scope>
    <source>
        <strain evidence="8 9">G233</strain>
    </source>
</reference>
<dbReference type="PANTHER" id="PTHR43098:SF3">
    <property type="entry name" value="L-ORNITHINE N(5)-MONOOXYGENASE-RELATED"/>
    <property type="match status" value="1"/>
</dbReference>
<keyword evidence="6" id="KW-0560">Oxidoreductase</keyword>
<comment type="cofactor">
    <cofactor evidence="1">
        <name>FAD</name>
        <dbReference type="ChEBI" id="CHEBI:57692"/>
    </cofactor>
</comment>
<name>A0A2A9HFE7_TEPT2</name>
<evidence type="ECO:0000256" key="7">
    <source>
        <dbReference type="ARBA" id="ARBA00023033"/>
    </source>
</evidence>
<protein>
    <submittedName>
        <fullName evidence="8">Cyclohexanone monooxygenase</fullName>
    </submittedName>
</protein>
<keyword evidence="7 8" id="KW-0503">Monooxygenase</keyword>
<dbReference type="EMBL" id="PDJQ01000001">
    <property type="protein sequence ID" value="PFG73871.1"/>
    <property type="molecule type" value="Genomic_DNA"/>
</dbReference>
<evidence type="ECO:0000256" key="6">
    <source>
        <dbReference type="ARBA" id="ARBA00023002"/>
    </source>
</evidence>
<keyword evidence="3" id="KW-0285">Flavoprotein</keyword>
<gene>
    <name evidence="8" type="ORF">A9A59_1077</name>
</gene>
<evidence type="ECO:0000256" key="4">
    <source>
        <dbReference type="ARBA" id="ARBA00022827"/>
    </source>
</evidence>
<comment type="caution">
    <text evidence="8">The sequence shown here is derived from an EMBL/GenBank/DDBJ whole genome shotgun (WGS) entry which is preliminary data.</text>
</comment>
<dbReference type="PANTHER" id="PTHR43098">
    <property type="entry name" value="L-ORNITHINE N(5)-MONOOXYGENASE-RELATED"/>
    <property type="match status" value="1"/>
</dbReference>
<dbReference type="SUPFAM" id="SSF51905">
    <property type="entry name" value="FAD/NAD(P)-binding domain"/>
    <property type="match status" value="2"/>
</dbReference>
<dbReference type="Pfam" id="PF13738">
    <property type="entry name" value="Pyr_redox_3"/>
    <property type="match status" value="1"/>
</dbReference>
<dbReference type="GO" id="GO:0016709">
    <property type="term" value="F:oxidoreductase activity, acting on paired donors, with incorporation or reduction of molecular oxygen, NAD(P)H as one donor, and incorporation of one atom of oxygen"/>
    <property type="evidence" value="ECO:0007669"/>
    <property type="project" value="UniProtKB-ARBA"/>
</dbReference>
<accession>A0A2A9HFE7</accession>
<evidence type="ECO:0000313" key="8">
    <source>
        <dbReference type="EMBL" id="PFG73871.1"/>
    </source>
</evidence>
<comment type="similarity">
    <text evidence="2">Belongs to the FAD-binding monooxygenase family.</text>
</comment>
<evidence type="ECO:0000256" key="2">
    <source>
        <dbReference type="ARBA" id="ARBA00010139"/>
    </source>
</evidence>
<keyword evidence="5" id="KW-0521">NADP</keyword>
<dbReference type="SMR" id="A0A2A9HFE7"/>
<sequence>MTSNAPQSFDSIIVGAGFAGLYQLIRLRRAGFSARVIEAGDNVGGTWYWNRYPGARCDIESLQYQYAFDPGLAKEWRWTERYATQPEILRYIEFVADRYDLRRDIQFSTRVTAAHYDEAAARWTVHTDRGDLYSCRYLVMATGCLSVPKTPEVPGIETFEGESYHTGAWPHEGVDFTGKRVAVIGTGSSAIQSIPIIARQAAHLTVFQRTPNFSVPAHNYFLDEEQWRAAAERIAELRAEARTTSAGITGLPLNDVSALAVSEEERRREYERRWAMGGFAIGGAFNDIAINPDANETAAEFVRQKIREIVQDPETAEALCPRDYPFGTKRLCVDIAYYETFNRPNVKLVSIRDNPIAAITPKGVRLENGDEYEFDAIVYATGFDAMTGALLRIDIRGRDGLTLREKWEHGPRTYLGIQVAGFPNMFTITGPGSPSVLSNMIVSIEQHVDWVTDCLEYLRERDLATIEASPAAEDAWVNHVNEVANLTLYPRANSWYIGANVPGKPRVFMPYVGGVGAYAQKCAEVAANGYEGFILQPEPAALSR</sequence>
<evidence type="ECO:0000256" key="3">
    <source>
        <dbReference type="ARBA" id="ARBA00022630"/>
    </source>
</evidence>
<keyword evidence="4" id="KW-0274">FAD</keyword>